<dbReference type="InterPro" id="IPR036420">
    <property type="entry name" value="BRCT_dom_sf"/>
</dbReference>
<keyword evidence="10" id="KW-0460">Magnesium</keyword>
<dbReference type="Gene3D" id="3.40.50.10190">
    <property type="entry name" value="BRCT domain"/>
    <property type="match status" value="2"/>
</dbReference>
<dbReference type="SUPFAM" id="SSF50249">
    <property type="entry name" value="Nucleic acid-binding proteins"/>
    <property type="match status" value="1"/>
</dbReference>
<feature type="domain" description="BRCT" evidence="19">
    <location>
        <begin position="910"/>
        <end position="1020"/>
    </location>
</feature>
<evidence type="ECO:0000256" key="1">
    <source>
        <dbReference type="ARBA" id="ARBA00001946"/>
    </source>
</evidence>
<dbReference type="GO" id="GO:0005524">
    <property type="term" value="F:ATP binding"/>
    <property type="evidence" value="ECO:0007669"/>
    <property type="project" value="UniProtKB-KW"/>
</dbReference>
<dbReference type="PROSITE" id="PS50160">
    <property type="entry name" value="DNA_LIGASE_A3"/>
    <property type="match status" value="1"/>
</dbReference>
<evidence type="ECO:0000256" key="2">
    <source>
        <dbReference type="ARBA" id="ARBA00004123"/>
    </source>
</evidence>
<evidence type="ECO:0000256" key="16">
    <source>
        <dbReference type="RuleBase" id="RU004196"/>
    </source>
</evidence>
<dbReference type="PANTHER" id="PTHR45997:SF1">
    <property type="entry name" value="DNA LIGASE 4"/>
    <property type="match status" value="1"/>
</dbReference>
<feature type="domain" description="BRCT" evidence="19">
    <location>
        <begin position="672"/>
        <end position="768"/>
    </location>
</feature>
<dbReference type="SUPFAM" id="SSF52113">
    <property type="entry name" value="BRCT domain"/>
    <property type="match status" value="2"/>
</dbReference>
<feature type="region of interest" description="Disordered" evidence="17">
    <location>
        <begin position="780"/>
        <end position="901"/>
    </location>
</feature>
<dbReference type="GO" id="GO:0071897">
    <property type="term" value="P:DNA biosynthetic process"/>
    <property type="evidence" value="ECO:0007669"/>
    <property type="project" value="InterPro"/>
</dbReference>
<evidence type="ECO:0000256" key="5">
    <source>
        <dbReference type="ARBA" id="ARBA00022723"/>
    </source>
</evidence>
<dbReference type="Proteomes" id="UP000053477">
    <property type="component" value="Unassembled WGS sequence"/>
</dbReference>
<keyword evidence="4 15" id="KW-0436">Ligase</keyword>
<dbReference type="STRING" id="27342.A0A0H2RTA1"/>
<evidence type="ECO:0000256" key="17">
    <source>
        <dbReference type="SAM" id="MobiDB-lite"/>
    </source>
</evidence>
<evidence type="ECO:0000256" key="6">
    <source>
        <dbReference type="ARBA" id="ARBA00022737"/>
    </source>
</evidence>
<dbReference type="InterPro" id="IPR016059">
    <property type="entry name" value="DNA_ligase_ATP-dep_CS"/>
</dbReference>
<evidence type="ECO:0000256" key="11">
    <source>
        <dbReference type="ARBA" id="ARBA00023172"/>
    </source>
</evidence>
<evidence type="ECO:0000256" key="13">
    <source>
        <dbReference type="ARBA" id="ARBA00023242"/>
    </source>
</evidence>
<comment type="cofactor">
    <cofactor evidence="1">
        <name>Mg(2+)</name>
        <dbReference type="ChEBI" id="CHEBI:18420"/>
    </cofactor>
</comment>
<dbReference type="InterPro" id="IPR012340">
    <property type="entry name" value="NA-bd_OB-fold"/>
</dbReference>
<dbReference type="Pfam" id="PF04675">
    <property type="entry name" value="DNA_ligase_A_N"/>
    <property type="match status" value="1"/>
</dbReference>
<dbReference type="Gene3D" id="3.30.470.30">
    <property type="entry name" value="DNA ligase/mRNA capping enzyme"/>
    <property type="match status" value="1"/>
</dbReference>
<dbReference type="InterPro" id="IPR012308">
    <property type="entry name" value="DNA_ligase_ATP-dep_N"/>
</dbReference>
<keyword evidence="9 15" id="KW-0067">ATP-binding</keyword>
<dbReference type="OrthoDB" id="151490at2759"/>
<dbReference type="EC" id="6.5.1.1" evidence="15"/>
<feature type="compositionally biased region" description="Acidic residues" evidence="17">
    <location>
        <begin position="880"/>
        <end position="891"/>
    </location>
</feature>
<evidence type="ECO:0000256" key="7">
    <source>
        <dbReference type="ARBA" id="ARBA00022741"/>
    </source>
</evidence>
<dbReference type="InterPro" id="IPR029710">
    <property type="entry name" value="LIG4"/>
</dbReference>
<evidence type="ECO:0000313" key="21">
    <source>
        <dbReference type="Proteomes" id="UP000053477"/>
    </source>
</evidence>
<reference evidence="20 21" key="1">
    <citation type="submission" date="2015-04" db="EMBL/GenBank/DDBJ databases">
        <title>Complete genome sequence of Schizopora paradoxa KUC8140, a cosmopolitan wood degrader in East Asia.</title>
        <authorList>
            <consortium name="DOE Joint Genome Institute"/>
            <person name="Min B."/>
            <person name="Park H."/>
            <person name="Jang Y."/>
            <person name="Kim J.-J."/>
            <person name="Kim K.H."/>
            <person name="Pangilinan J."/>
            <person name="Lipzen A."/>
            <person name="Riley R."/>
            <person name="Grigoriev I.V."/>
            <person name="Spatafora J.W."/>
            <person name="Choi I.-G."/>
        </authorList>
    </citation>
    <scope>NUCLEOTIDE SEQUENCE [LARGE SCALE GENOMIC DNA]</scope>
    <source>
        <strain evidence="20 21">KUC8140</strain>
    </source>
</reference>
<protein>
    <recommendedName>
        <fullName evidence="15">DNA ligase</fullName>
        <ecNumber evidence="15">6.5.1.1</ecNumber>
    </recommendedName>
</protein>
<proteinExistence type="inferred from homology"/>
<evidence type="ECO:0000256" key="12">
    <source>
        <dbReference type="ARBA" id="ARBA00023204"/>
    </source>
</evidence>
<evidence type="ECO:0000313" key="20">
    <source>
        <dbReference type="EMBL" id="KLO08051.1"/>
    </source>
</evidence>
<feature type="compositionally biased region" description="Acidic residues" evidence="17">
    <location>
        <begin position="846"/>
        <end position="865"/>
    </location>
</feature>
<dbReference type="Pfam" id="PF04679">
    <property type="entry name" value="DNA_ligase_A_C"/>
    <property type="match status" value="1"/>
</dbReference>
<evidence type="ECO:0000256" key="15">
    <source>
        <dbReference type="RuleBase" id="RU000617"/>
    </source>
</evidence>
<dbReference type="SUPFAM" id="SSF117018">
    <property type="entry name" value="ATP-dependent DNA ligase DNA-binding domain"/>
    <property type="match status" value="1"/>
</dbReference>
<name>A0A0H2RTA1_9AGAM</name>
<dbReference type="GO" id="GO:0032807">
    <property type="term" value="C:DNA ligase IV complex"/>
    <property type="evidence" value="ECO:0007669"/>
    <property type="project" value="TreeGrafter"/>
</dbReference>
<keyword evidence="12 15" id="KW-0234">DNA repair</keyword>
<evidence type="ECO:0000256" key="14">
    <source>
        <dbReference type="ARBA" id="ARBA00034003"/>
    </source>
</evidence>
<dbReference type="SUPFAM" id="SSF56091">
    <property type="entry name" value="DNA ligase/mRNA capping enzyme, catalytic domain"/>
    <property type="match status" value="1"/>
</dbReference>
<evidence type="ECO:0000256" key="8">
    <source>
        <dbReference type="ARBA" id="ARBA00022763"/>
    </source>
</evidence>
<dbReference type="InterPro" id="IPR012310">
    <property type="entry name" value="DNA_ligase_ATP-dep_cent"/>
</dbReference>
<comment type="subcellular location">
    <subcellularLocation>
        <location evidence="2">Nucleus</location>
    </subcellularLocation>
</comment>
<keyword evidence="11 15" id="KW-0233">DNA recombination</keyword>
<dbReference type="InterPro" id="IPR044125">
    <property type="entry name" value="Adenylation_DNA_ligase_IV"/>
</dbReference>
<evidence type="ECO:0000256" key="10">
    <source>
        <dbReference type="ARBA" id="ARBA00022842"/>
    </source>
</evidence>
<feature type="domain" description="ATP-dependent DNA ligase family profile" evidence="18">
    <location>
        <begin position="381"/>
        <end position="515"/>
    </location>
</feature>
<keyword evidence="6" id="KW-0677">Repeat</keyword>
<dbReference type="PROSITE" id="PS00697">
    <property type="entry name" value="DNA_LIGASE_A1"/>
    <property type="match status" value="1"/>
</dbReference>
<dbReference type="NCBIfam" id="TIGR00574">
    <property type="entry name" value="dnl1"/>
    <property type="match status" value="1"/>
</dbReference>
<dbReference type="Pfam" id="PF01068">
    <property type="entry name" value="DNA_ligase_A_M"/>
    <property type="match status" value="1"/>
</dbReference>
<keyword evidence="21" id="KW-1185">Reference proteome</keyword>
<dbReference type="AlphaFoldDB" id="A0A0H2RTA1"/>
<dbReference type="InterPro" id="IPR000977">
    <property type="entry name" value="DNA_ligase_ATP-dep"/>
</dbReference>
<evidence type="ECO:0000256" key="9">
    <source>
        <dbReference type="ARBA" id="ARBA00022840"/>
    </source>
</evidence>
<keyword evidence="7 15" id="KW-0547">Nucleotide-binding</keyword>
<dbReference type="CDD" id="cd18435">
    <property type="entry name" value="BRCT_BRC1_like_rpt1"/>
    <property type="match status" value="1"/>
</dbReference>
<evidence type="ECO:0000256" key="3">
    <source>
        <dbReference type="ARBA" id="ARBA00007572"/>
    </source>
</evidence>
<dbReference type="CDD" id="cd07903">
    <property type="entry name" value="Adenylation_DNA_ligase_IV"/>
    <property type="match status" value="1"/>
</dbReference>
<organism evidence="20 21">
    <name type="scientific">Schizopora paradoxa</name>
    <dbReference type="NCBI Taxonomy" id="27342"/>
    <lineage>
        <taxon>Eukaryota</taxon>
        <taxon>Fungi</taxon>
        <taxon>Dikarya</taxon>
        <taxon>Basidiomycota</taxon>
        <taxon>Agaricomycotina</taxon>
        <taxon>Agaricomycetes</taxon>
        <taxon>Hymenochaetales</taxon>
        <taxon>Schizoporaceae</taxon>
        <taxon>Schizopora</taxon>
    </lineage>
</organism>
<evidence type="ECO:0000259" key="19">
    <source>
        <dbReference type="PROSITE" id="PS50172"/>
    </source>
</evidence>
<comment type="similarity">
    <text evidence="3 16">Belongs to the ATP-dependent DNA ligase family.</text>
</comment>
<accession>A0A0H2RTA1</accession>
<sequence length="1020" mass="116572">MSRSPSPSGHDEQEVANSQNLESQQSQAEIVNNSYPEPPVNSKSVPFQLLASLYEYLQNERKPEKRRNQIAKWFARWRSEVGNDLYPVLRLLLPQKDRERSVYGLKEKNLAKAYIKLIPLNNKDPDAIRLQNWKRPTDKNKTAGDFPTVLYEVISKRSSVIEGTLTIDDVNQVLDDLSKDMGKQEVQAKVLQRLYNKTTPQEQKWIARIILKDMIISVKENTVFSIFHPDAHDLFNTCSDLKKVAYQLWNPEVRLNDEDKSIQLFRAFAPMLCKRPSSRIEDTLKEMGASMFYIEEKLDGERMQLHKRGNEFFYCSRKGKDYTYLYGSHVGTGSLTPFISGAFDERIEEVILDGEMLVYDPASDRNLPFGTLKTAALDTSKGKHNPRPCFKIFDILYLNGQSLAKRSVKYRKRNLTAYVKEVKGRMEYVTTYEGKNANDVRRRLEEVMENRGEGLILKHPDAQYVLNGRNKDWVKIKPEYMDNMGETVDVLVVGGNFGSGKRSGGVSTLICAVLDDRKANDDDEPKYSTFVRIGSGLTYTDYVWVRSKPWKPFDKNKIPSWYQNARRSTDDKGDVYLEPEDSFILKVKAAEITPSDQYHLGFTMRFPRALSIREDLSIADCMTATAVLESMKTERKRKMENKTSNTKKKRKTVKNVTVMTDGARVSLKGIQAQTNLFKGMKFLVASDPQNRDGDEQKKEIVKLVKKNGGSLVQVTKGLDPILVVYNGTVIPYDLKLIINKDMHDIIRPQWLYDCIDEGELVPLRQKYFFHATAERHLDKDFAEQDDIDDDDEPRRDAPTASSSAAPEPERRRSVDQERSEIPPELQEWFGGGEEPAEGPDGSESVTESEAESNYDEATIDDDDMLDEFRKEAFSSKVPDSETEDETEDEAPGDPAGDVKMGENEDAMEYDQEKIFRHLCFYLDTPQNAEKNGMVSKSKHAAQITTSFGEIEDIITENGGRIVALEDPKLTHVVIDKRDDSRRKELSKRTSTPKRRQLVVSDFIHACIDENTLLDEEEFAP</sequence>
<dbReference type="PROSITE" id="PS50172">
    <property type="entry name" value="BRCT"/>
    <property type="match status" value="2"/>
</dbReference>
<dbReference type="GO" id="GO:0003910">
    <property type="term" value="F:DNA ligase (ATP) activity"/>
    <property type="evidence" value="ECO:0007669"/>
    <property type="project" value="UniProtKB-EC"/>
</dbReference>
<dbReference type="InterPro" id="IPR012309">
    <property type="entry name" value="DNA_ligase_ATP-dep_C"/>
</dbReference>
<feature type="region of interest" description="Disordered" evidence="17">
    <location>
        <begin position="1"/>
        <end position="39"/>
    </location>
</feature>
<keyword evidence="13" id="KW-0539">Nucleus</keyword>
<feature type="compositionally biased region" description="Polar residues" evidence="17">
    <location>
        <begin position="15"/>
        <end position="39"/>
    </location>
</feature>
<dbReference type="GO" id="GO:0046872">
    <property type="term" value="F:metal ion binding"/>
    <property type="evidence" value="ECO:0007669"/>
    <property type="project" value="UniProtKB-KW"/>
</dbReference>
<gene>
    <name evidence="20" type="ORF">SCHPADRAFT_932029</name>
</gene>
<keyword evidence="8 15" id="KW-0227">DNA damage</keyword>
<dbReference type="GO" id="GO:0006310">
    <property type="term" value="P:DNA recombination"/>
    <property type="evidence" value="ECO:0007669"/>
    <property type="project" value="UniProtKB-KW"/>
</dbReference>
<dbReference type="PANTHER" id="PTHR45997">
    <property type="entry name" value="DNA LIGASE 4"/>
    <property type="match status" value="1"/>
</dbReference>
<dbReference type="InParanoid" id="A0A0H2RTA1"/>
<keyword evidence="5" id="KW-0479">Metal-binding</keyword>
<dbReference type="SMART" id="SM00292">
    <property type="entry name" value="BRCT"/>
    <property type="match status" value="2"/>
</dbReference>
<dbReference type="GO" id="GO:0003677">
    <property type="term" value="F:DNA binding"/>
    <property type="evidence" value="ECO:0007669"/>
    <property type="project" value="InterPro"/>
</dbReference>
<dbReference type="CDD" id="cd07968">
    <property type="entry name" value="OBF_DNA_ligase_IV"/>
    <property type="match status" value="1"/>
</dbReference>
<dbReference type="GO" id="GO:0006297">
    <property type="term" value="P:nucleotide-excision repair, DNA gap filling"/>
    <property type="evidence" value="ECO:0007669"/>
    <property type="project" value="TreeGrafter"/>
</dbReference>
<evidence type="ECO:0000256" key="4">
    <source>
        <dbReference type="ARBA" id="ARBA00022598"/>
    </source>
</evidence>
<feature type="compositionally biased region" description="Basic and acidic residues" evidence="17">
    <location>
        <begin position="807"/>
        <end position="821"/>
    </location>
</feature>
<dbReference type="InterPro" id="IPR001357">
    <property type="entry name" value="BRCT_dom"/>
</dbReference>
<dbReference type="FunCoup" id="A0A0H2RTA1">
    <property type="interactions" value="278"/>
</dbReference>
<comment type="catalytic activity">
    <reaction evidence="14 15">
        <text>ATP + (deoxyribonucleotide)n-3'-hydroxyl + 5'-phospho-(deoxyribonucleotide)m = (deoxyribonucleotide)n+m + AMP + diphosphate.</text>
        <dbReference type="EC" id="6.5.1.1"/>
    </reaction>
</comment>
<dbReference type="GO" id="GO:0006303">
    <property type="term" value="P:double-strand break repair via nonhomologous end joining"/>
    <property type="evidence" value="ECO:0007669"/>
    <property type="project" value="TreeGrafter"/>
</dbReference>
<evidence type="ECO:0000259" key="18">
    <source>
        <dbReference type="PROSITE" id="PS50160"/>
    </source>
</evidence>
<dbReference type="EMBL" id="KQ086108">
    <property type="protein sequence ID" value="KLO08051.1"/>
    <property type="molecule type" value="Genomic_DNA"/>
</dbReference>
<dbReference type="Pfam" id="PF16589">
    <property type="entry name" value="BRCT_2"/>
    <property type="match status" value="2"/>
</dbReference>
<dbReference type="InterPro" id="IPR036599">
    <property type="entry name" value="DNA_ligase_N_sf"/>
</dbReference>
<dbReference type="Gene3D" id="1.10.3260.10">
    <property type="entry name" value="DNA ligase, ATP-dependent, N-terminal domain"/>
    <property type="match status" value="1"/>
</dbReference>
<dbReference type="Gene3D" id="2.40.50.140">
    <property type="entry name" value="Nucleic acid-binding proteins"/>
    <property type="match status" value="1"/>
</dbReference>